<evidence type="ECO:0000313" key="3">
    <source>
        <dbReference type="EMBL" id="NEW36552.1"/>
    </source>
</evidence>
<dbReference type="Gene3D" id="3.90.220.20">
    <property type="entry name" value="DNA methylase specificity domains"/>
    <property type="match status" value="2"/>
</dbReference>
<evidence type="ECO:0000256" key="1">
    <source>
        <dbReference type="ARBA" id="ARBA00022747"/>
    </source>
</evidence>
<evidence type="ECO:0008006" key="5">
    <source>
        <dbReference type="Google" id="ProtNLM"/>
    </source>
</evidence>
<dbReference type="GeneID" id="57072686"/>
<dbReference type="GO" id="GO:0009307">
    <property type="term" value="P:DNA restriction-modification system"/>
    <property type="evidence" value="ECO:0007669"/>
    <property type="project" value="UniProtKB-KW"/>
</dbReference>
<dbReference type="InterPro" id="IPR052021">
    <property type="entry name" value="Type-I_RS_S_subunit"/>
</dbReference>
<keyword evidence="1" id="KW-0680">Restriction system</keyword>
<comment type="caution">
    <text evidence="3">The sequence shown here is derived from an EMBL/GenBank/DDBJ whole genome shotgun (WGS) entry which is preliminary data.</text>
</comment>
<dbReference type="PANTHER" id="PTHR30408">
    <property type="entry name" value="TYPE-1 RESTRICTION ENZYME ECOKI SPECIFICITY PROTEIN"/>
    <property type="match status" value="1"/>
</dbReference>
<dbReference type="GO" id="GO:0003677">
    <property type="term" value="F:DNA binding"/>
    <property type="evidence" value="ECO:0007669"/>
    <property type="project" value="UniProtKB-KW"/>
</dbReference>
<keyword evidence="2" id="KW-0238">DNA-binding</keyword>
<protein>
    <recommendedName>
        <fullName evidence="5">Restriction endonuclease subunit S</fullName>
    </recommendedName>
</protein>
<sequence>MSAGVLSEINFPASWTTRPLWAAARRSKESGQPTAQPLSVFLDAGVVPRDSRGDNHNQLGEDLSRYLVVSPGDIVFNKLRTWQGGLGVSNYDGIVSPAYFVCRPDSGYEPRYMHYLLRSSPYLMELTRISKWMPPSQFDTPWETLRRLPIVAPPLEEQRRIASFLDAETARIDRLLRHLRQFERGLIERDRAVLLNVLSNGVRKPGDSLPEMWQWVPLANLTDPHRPVMYGIVLPGPNVDEGVPIVKGGDVARGRLSLSELNKTSFEIESRYVRSRLKGGDLVIAIRGSVGEVAVVPDELAGANLTQDAARISIGRDTEMSWLRLVLEAPPVVRQIQERVTGATIKGINIWDLKRVMIPTPTREIQVKLAQKAGEVLERHKALTSRVVKHRELVAEHRQALITAAVTGQFDVSTASGRNTTQGV</sequence>
<dbReference type="SUPFAM" id="SSF116734">
    <property type="entry name" value="DNA methylase specificity domain"/>
    <property type="match status" value="2"/>
</dbReference>
<dbReference type="RefSeq" id="WP_158682516.1">
    <property type="nucleotide sequence ID" value="NZ_CP026746.1"/>
</dbReference>
<reference evidence="3 4" key="1">
    <citation type="submission" date="2020-01" db="EMBL/GenBank/DDBJ databases">
        <title>Genetics and antimicrobial susceptibilities of Nocardia species isolated from the soil; a comparison with species isolated from humans.</title>
        <authorList>
            <person name="Carrasco G."/>
            <person name="Monzon S."/>
            <person name="Sansegundo M."/>
            <person name="Garcia E."/>
            <person name="Garrido N."/>
            <person name="Medina M.J."/>
            <person name="Villalon P."/>
            <person name="Ramirez-Arocha A.C."/>
            <person name="Jimenez P."/>
            <person name="Cuesta I."/>
            <person name="Valdezate S."/>
        </authorList>
    </citation>
    <scope>NUCLEOTIDE SEQUENCE [LARGE SCALE GENOMIC DNA]</scope>
    <source>
        <strain evidence="3 4">CNM20110626</strain>
    </source>
</reference>
<dbReference type="Proteomes" id="UP000471166">
    <property type="component" value="Unassembled WGS sequence"/>
</dbReference>
<dbReference type="PANTHER" id="PTHR30408:SF12">
    <property type="entry name" value="TYPE I RESTRICTION ENZYME MJAVIII SPECIFICITY SUBUNIT"/>
    <property type="match status" value="1"/>
</dbReference>
<dbReference type="InterPro" id="IPR044946">
    <property type="entry name" value="Restrct_endonuc_typeI_TRD_sf"/>
</dbReference>
<accession>A0A6P1CXP9</accession>
<dbReference type="EMBL" id="JAAGVB010000082">
    <property type="protein sequence ID" value="NEW36552.1"/>
    <property type="molecule type" value="Genomic_DNA"/>
</dbReference>
<proteinExistence type="predicted"/>
<gene>
    <name evidence="3" type="ORF">GV791_28930</name>
</gene>
<dbReference type="AlphaFoldDB" id="A0A6P1CXP9"/>
<evidence type="ECO:0000313" key="4">
    <source>
        <dbReference type="Proteomes" id="UP000471166"/>
    </source>
</evidence>
<evidence type="ECO:0000256" key="2">
    <source>
        <dbReference type="ARBA" id="ARBA00023125"/>
    </source>
</evidence>
<organism evidence="3 4">
    <name type="scientific">Nocardia cyriacigeorgica</name>
    <dbReference type="NCBI Taxonomy" id="135487"/>
    <lineage>
        <taxon>Bacteria</taxon>
        <taxon>Bacillati</taxon>
        <taxon>Actinomycetota</taxon>
        <taxon>Actinomycetes</taxon>
        <taxon>Mycobacteriales</taxon>
        <taxon>Nocardiaceae</taxon>
        <taxon>Nocardia</taxon>
    </lineage>
</organism>
<dbReference type="CDD" id="cd17256">
    <property type="entry name" value="RMtype1_S_EcoJA65PI-TRD1-CR1_like"/>
    <property type="match status" value="1"/>
</dbReference>
<name>A0A6P1CXP9_9NOCA</name>